<protein>
    <submittedName>
        <fullName evidence="1">Uncharacterized protein</fullName>
    </submittedName>
</protein>
<keyword evidence="2" id="KW-1185">Reference proteome</keyword>
<dbReference type="EMBL" id="CM037154">
    <property type="protein sequence ID" value="KAH7860512.1"/>
    <property type="molecule type" value="Genomic_DNA"/>
</dbReference>
<proteinExistence type="predicted"/>
<dbReference type="Proteomes" id="UP000828048">
    <property type="component" value="Chromosome 4"/>
</dbReference>
<evidence type="ECO:0000313" key="2">
    <source>
        <dbReference type="Proteomes" id="UP000828048"/>
    </source>
</evidence>
<gene>
    <name evidence="1" type="ORF">Vadar_014327</name>
</gene>
<evidence type="ECO:0000313" key="1">
    <source>
        <dbReference type="EMBL" id="KAH7860512.1"/>
    </source>
</evidence>
<name>A0ACB7Z4P6_9ERIC</name>
<sequence>MEEEIIDKLSAFVLTKEEDETVLLSAEEVKIGKEECERSILGKIITNKGINLKGLKAAMEIAWGFPKDLKVAEVGGGIYQFVFSDEMTLLRVLSGSPWLYNNQLLILQRWCEGTKIGHIDFMSSPFWIQLRSLPLQYMSVQVGRSLMKSFGDVQEVMVAQLNGNQGRCIRVKVELDVTKALPRGKRVMSAGWEPFWVPFRYEKLPTLCYYCGIVGHDDKACVLKYKDSKSEVVKENQYGSWLKASPVKIPARRRIEEDPDLAQSAASADEMDKERGGNIGIDKVYSRKGGDSKSSKKRIEWKYGDTVNDSPKLNLMDHPKSPMDSVQMDPSERLGPIGGNDSILMQTKAQVVEGTDGLVNNMEVDPLIGVGTKINQPSSTEMFTSNSHKTLREEKEFEQRERELAKKEELDEAFLAERGSRSTVHMLETQKEKPVAVGANDGVVEEYSGVTPQGAMEGKGQKRRQAPGRQQRAENNEVKGYNPILPVKRKGACDMVEKADLIVSSQGLSKKQKMVQGTGIVTIDETVEAASRDWAQGAR</sequence>
<accession>A0ACB7Z4P6</accession>
<organism evidence="1 2">
    <name type="scientific">Vaccinium darrowii</name>
    <dbReference type="NCBI Taxonomy" id="229202"/>
    <lineage>
        <taxon>Eukaryota</taxon>
        <taxon>Viridiplantae</taxon>
        <taxon>Streptophyta</taxon>
        <taxon>Embryophyta</taxon>
        <taxon>Tracheophyta</taxon>
        <taxon>Spermatophyta</taxon>
        <taxon>Magnoliopsida</taxon>
        <taxon>eudicotyledons</taxon>
        <taxon>Gunneridae</taxon>
        <taxon>Pentapetalae</taxon>
        <taxon>asterids</taxon>
        <taxon>Ericales</taxon>
        <taxon>Ericaceae</taxon>
        <taxon>Vaccinioideae</taxon>
        <taxon>Vaccinieae</taxon>
        <taxon>Vaccinium</taxon>
    </lineage>
</organism>
<reference evidence="1 2" key="1">
    <citation type="journal article" date="2021" name="Hortic Res">
        <title>High-quality reference genome and annotation aids understanding of berry development for evergreen blueberry (Vaccinium darrowii).</title>
        <authorList>
            <person name="Yu J."/>
            <person name="Hulse-Kemp A.M."/>
            <person name="Babiker E."/>
            <person name="Staton M."/>
        </authorList>
    </citation>
    <scope>NUCLEOTIDE SEQUENCE [LARGE SCALE GENOMIC DNA]</scope>
    <source>
        <strain evidence="2">cv. NJ 8807/NJ 8810</strain>
        <tissue evidence="1">Young leaf</tissue>
    </source>
</reference>
<comment type="caution">
    <text evidence="1">The sequence shown here is derived from an EMBL/GenBank/DDBJ whole genome shotgun (WGS) entry which is preliminary data.</text>
</comment>